<dbReference type="InterPro" id="IPR011991">
    <property type="entry name" value="ArsR-like_HTH"/>
</dbReference>
<dbReference type="PROSITE" id="PS50995">
    <property type="entry name" value="HTH_MARR_2"/>
    <property type="match status" value="1"/>
</dbReference>
<name>A0A212RFX0_RHOAC</name>
<evidence type="ECO:0000256" key="1">
    <source>
        <dbReference type="ARBA" id="ARBA00023015"/>
    </source>
</evidence>
<dbReference type="SUPFAM" id="SSF46785">
    <property type="entry name" value="Winged helix' DNA-binding domain"/>
    <property type="match status" value="1"/>
</dbReference>
<keyword evidence="2" id="KW-0238">DNA-binding</keyword>
<dbReference type="GO" id="GO:0003700">
    <property type="term" value="F:DNA-binding transcription factor activity"/>
    <property type="evidence" value="ECO:0007669"/>
    <property type="project" value="InterPro"/>
</dbReference>
<dbReference type="Proteomes" id="UP000198418">
    <property type="component" value="Unassembled WGS sequence"/>
</dbReference>
<dbReference type="SMART" id="SM00347">
    <property type="entry name" value="HTH_MARR"/>
    <property type="match status" value="1"/>
</dbReference>
<dbReference type="InterPro" id="IPR023187">
    <property type="entry name" value="Tscrpt_reg_MarR-type_CS"/>
</dbReference>
<dbReference type="Pfam" id="PF01047">
    <property type="entry name" value="MarR"/>
    <property type="match status" value="1"/>
</dbReference>
<evidence type="ECO:0000256" key="2">
    <source>
        <dbReference type="ARBA" id="ARBA00023125"/>
    </source>
</evidence>
<evidence type="ECO:0000256" key="3">
    <source>
        <dbReference type="ARBA" id="ARBA00023163"/>
    </source>
</evidence>
<protein>
    <submittedName>
        <fullName evidence="5">Transcriptional regulator, MarR family</fullName>
    </submittedName>
</protein>
<dbReference type="PANTHER" id="PTHR42756:SF1">
    <property type="entry name" value="TRANSCRIPTIONAL REPRESSOR OF EMRAB OPERON"/>
    <property type="match status" value="1"/>
</dbReference>
<dbReference type="RefSeq" id="WP_088520562.1">
    <property type="nucleotide sequence ID" value="NZ_FYDG01000004.1"/>
</dbReference>
<evidence type="ECO:0000313" key="6">
    <source>
        <dbReference type="Proteomes" id="UP000198418"/>
    </source>
</evidence>
<dbReference type="PROSITE" id="PS01117">
    <property type="entry name" value="HTH_MARR_1"/>
    <property type="match status" value="1"/>
</dbReference>
<accession>A0A212RFX0</accession>
<dbReference type="CDD" id="cd00090">
    <property type="entry name" value="HTH_ARSR"/>
    <property type="match status" value="1"/>
</dbReference>
<dbReference type="GO" id="GO:0003677">
    <property type="term" value="F:DNA binding"/>
    <property type="evidence" value="ECO:0007669"/>
    <property type="project" value="UniProtKB-KW"/>
</dbReference>
<keyword evidence="1" id="KW-0805">Transcription regulation</keyword>
<organism evidence="5 6">
    <name type="scientific">Rhodoblastus acidophilus</name>
    <name type="common">Rhodopseudomonas acidophila</name>
    <dbReference type="NCBI Taxonomy" id="1074"/>
    <lineage>
        <taxon>Bacteria</taxon>
        <taxon>Pseudomonadati</taxon>
        <taxon>Pseudomonadota</taxon>
        <taxon>Alphaproteobacteria</taxon>
        <taxon>Hyphomicrobiales</taxon>
        <taxon>Rhodoblastaceae</taxon>
        <taxon>Rhodoblastus</taxon>
    </lineage>
</organism>
<dbReference type="Gene3D" id="1.10.10.10">
    <property type="entry name" value="Winged helix-like DNA-binding domain superfamily/Winged helix DNA-binding domain"/>
    <property type="match status" value="1"/>
</dbReference>
<sequence>MTTESGFRREESLGYAVNLLGRLFARALDRRLNRHGVALGQFPILLVLWEQEGITQSEIARRLDIEQPTVANTLKRMERDGLVSFSPDPGNRRQVLIGLTDKGRALQSPLIAEAQAVNERASQGLSAADSERFFALLRNMSANLSDLSE</sequence>
<dbReference type="AlphaFoldDB" id="A0A212RFX0"/>
<dbReference type="PRINTS" id="PR00598">
    <property type="entry name" value="HTHMARR"/>
</dbReference>
<dbReference type="PANTHER" id="PTHR42756">
    <property type="entry name" value="TRANSCRIPTIONAL REGULATOR, MARR"/>
    <property type="match status" value="1"/>
</dbReference>
<reference evidence="6" key="1">
    <citation type="submission" date="2017-06" db="EMBL/GenBank/DDBJ databases">
        <authorList>
            <person name="Varghese N."/>
            <person name="Submissions S."/>
        </authorList>
    </citation>
    <scope>NUCLEOTIDE SEQUENCE [LARGE SCALE GENOMIC DNA]</scope>
    <source>
        <strain evidence="6">DSM 137</strain>
    </source>
</reference>
<dbReference type="InterPro" id="IPR036390">
    <property type="entry name" value="WH_DNA-bd_sf"/>
</dbReference>
<keyword evidence="3" id="KW-0804">Transcription</keyword>
<evidence type="ECO:0000259" key="4">
    <source>
        <dbReference type="PROSITE" id="PS50995"/>
    </source>
</evidence>
<feature type="domain" description="HTH marR-type" evidence="4">
    <location>
        <begin position="10"/>
        <end position="142"/>
    </location>
</feature>
<dbReference type="InterPro" id="IPR036388">
    <property type="entry name" value="WH-like_DNA-bd_sf"/>
</dbReference>
<proteinExistence type="predicted"/>
<evidence type="ECO:0000313" key="5">
    <source>
        <dbReference type="EMBL" id="SNB71149.1"/>
    </source>
</evidence>
<gene>
    <name evidence="5" type="ORF">SAMN06265338_10495</name>
</gene>
<dbReference type="OrthoDB" id="511972at2"/>
<dbReference type="InterPro" id="IPR000835">
    <property type="entry name" value="HTH_MarR-typ"/>
</dbReference>
<keyword evidence="6" id="KW-1185">Reference proteome</keyword>
<dbReference type="EMBL" id="FYDG01000004">
    <property type="protein sequence ID" value="SNB71149.1"/>
    <property type="molecule type" value="Genomic_DNA"/>
</dbReference>